<gene>
    <name evidence="2" type="ORF">AWZ03_004439</name>
</gene>
<evidence type="ECO:0000256" key="1">
    <source>
        <dbReference type="SAM" id="MobiDB-lite"/>
    </source>
</evidence>
<proteinExistence type="predicted"/>
<feature type="region of interest" description="Disordered" evidence="1">
    <location>
        <begin position="24"/>
        <end position="60"/>
    </location>
</feature>
<dbReference type="EMBL" id="LSRL02000026">
    <property type="protein sequence ID" value="TDG49139.1"/>
    <property type="molecule type" value="Genomic_DNA"/>
</dbReference>
<dbReference type="AlphaFoldDB" id="A0A484BJY9"/>
<organism evidence="2 3">
    <name type="scientific">Drosophila navojoa</name>
    <name type="common">Fruit fly</name>
    <dbReference type="NCBI Taxonomy" id="7232"/>
    <lineage>
        <taxon>Eukaryota</taxon>
        <taxon>Metazoa</taxon>
        <taxon>Ecdysozoa</taxon>
        <taxon>Arthropoda</taxon>
        <taxon>Hexapoda</taxon>
        <taxon>Insecta</taxon>
        <taxon>Pterygota</taxon>
        <taxon>Neoptera</taxon>
        <taxon>Endopterygota</taxon>
        <taxon>Diptera</taxon>
        <taxon>Brachycera</taxon>
        <taxon>Muscomorpha</taxon>
        <taxon>Ephydroidea</taxon>
        <taxon>Drosophilidae</taxon>
        <taxon>Drosophila</taxon>
    </lineage>
</organism>
<protein>
    <submittedName>
        <fullName evidence="2">Uncharacterized protein</fullName>
    </submittedName>
</protein>
<dbReference type="Proteomes" id="UP000295192">
    <property type="component" value="Unassembled WGS sequence"/>
</dbReference>
<reference evidence="2 3" key="1">
    <citation type="journal article" date="2019" name="J. Hered.">
        <title>An Improved Genome Assembly for Drosophila navojoa, the Basal Species in the mojavensis Cluster.</title>
        <authorList>
            <person name="Vanderlinde T."/>
            <person name="Dupim E.G."/>
            <person name="Nazario-Yepiz N.O."/>
            <person name="Carvalho A.B."/>
        </authorList>
    </citation>
    <scope>NUCLEOTIDE SEQUENCE [LARGE SCALE GENOMIC DNA]</scope>
    <source>
        <strain evidence="2">Navoj_Jal97</strain>
        <tissue evidence="2">Whole organism</tissue>
    </source>
</reference>
<accession>A0A484BJY9</accession>
<evidence type="ECO:0000313" key="3">
    <source>
        <dbReference type="Proteomes" id="UP000295192"/>
    </source>
</evidence>
<keyword evidence="3" id="KW-1185">Reference proteome</keyword>
<feature type="compositionally biased region" description="Low complexity" evidence="1">
    <location>
        <begin position="26"/>
        <end position="44"/>
    </location>
</feature>
<comment type="caution">
    <text evidence="2">The sequence shown here is derived from an EMBL/GenBank/DDBJ whole genome shotgun (WGS) entry which is preliminary data.</text>
</comment>
<sequence length="86" mass="9117">MGVLTVATNAKGVREFELQEPCTGTSVVEAESSSANNNNSNNDDNNGRCGHREGGEVGSIGDNAAKRLKLAMEQQSKLEHSTRIGK</sequence>
<evidence type="ECO:0000313" key="2">
    <source>
        <dbReference type="EMBL" id="TDG49139.1"/>
    </source>
</evidence>
<name>A0A484BJY9_DRONA</name>